<proteinExistence type="predicted"/>
<dbReference type="AlphaFoldDB" id="A0A0U5L3R8"/>
<organism evidence="1 2">
    <name type="scientific">Duffyella gerundensis</name>
    <dbReference type="NCBI Taxonomy" id="1619313"/>
    <lineage>
        <taxon>Bacteria</taxon>
        <taxon>Pseudomonadati</taxon>
        <taxon>Pseudomonadota</taxon>
        <taxon>Gammaproteobacteria</taxon>
        <taxon>Enterobacterales</taxon>
        <taxon>Erwiniaceae</taxon>
        <taxon>Duffyella</taxon>
    </lineage>
</organism>
<dbReference type="STRING" id="1619313.EM595_1558"/>
<evidence type="ECO:0000313" key="1">
    <source>
        <dbReference type="EMBL" id="CUU23792.1"/>
    </source>
</evidence>
<evidence type="ECO:0008006" key="3">
    <source>
        <dbReference type="Google" id="ProtNLM"/>
    </source>
</evidence>
<accession>A0A0U5L3R8</accession>
<dbReference type="EMBL" id="LN907827">
    <property type="protein sequence ID" value="CUU23792.1"/>
    <property type="molecule type" value="Genomic_DNA"/>
</dbReference>
<dbReference type="KEGG" id="ege:EM595_1558"/>
<dbReference type="PATRIC" id="fig|1619313.3.peg.1614"/>
<dbReference type="Proteomes" id="UP000059419">
    <property type="component" value="Chromosome 1"/>
</dbReference>
<sequence length="433" mass="49909">MTLHTHILYTDIRKITNGAMSMKENMEISYDYHGDIDFKEPFSSIKNEDIHFYLDVDTFVGKDTCGQNCNHCWFVNYQKVFAKSFGIHAGHDIYRKLSQQGFNIYPRYVDSFAHNGEFMDIYGPAHNREFRSGENKEETETMIKGDAWTSGKPLLQKNYTDLLDKAVRNGYGTVSITFHGIVDDVDKCLLYSHTDYPIKGVFPGEKCISVISRIQNYSNENVFNTEIRVNIGITIGTHNHSRENLIKYCQLFNKLGVETVRFNCFTDHGRRHPHLQLSQKQVRDFYENVRWIHDNLTLHFQLGVSEDFGTSGIDVLDLPAHVGWCRAGRQLFAIIPCEATITYIEGEEHERIGQIVGCVNIFEPGFGSLTRIKKTNSDEYDYRVHFDVEAIESFTQDRLSGVYKNGCFAGEILQMENYDIPLVDKHRIDVIEV</sequence>
<evidence type="ECO:0000313" key="2">
    <source>
        <dbReference type="Proteomes" id="UP000059419"/>
    </source>
</evidence>
<name>A0A0U5L3R8_9GAMM</name>
<gene>
    <name evidence="1" type="ORF">EM595_1558</name>
</gene>
<reference evidence="2" key="1">
    <citation type="submission" date="2015-11" db="EMBL/GenBank/DDBJ databases">
        <authorList>
            <person name="Blom J."/>
        </authorList>
    </citation>
    <scope>NUCLEOTIDE SEQUENCE [LARGE SCALE GENOMIC DNA]</scope>
</reference>
<protein>
    <recommendedName>
        <fullName evidence="3">Radical SAM protein</fullName>
    </recommendedName>
</protein>
<keyword evidence="2" id="KW-1185">Reference proteome</keyword>